<gene>
    <name evidence="5" type="primary">LOC115967967</name>
</gene>
<evidence type="ECO:0000256" key="3">
    <source>
        <dbReference type="PROSITE-ProRule" id="PRU00703"/>
    </source>
</evidence>
<protein>
    <recommendedName>
        <fullName evidence="4">CBS domain-containing protein</fullName>
    </recommendedName>
</protein>
<dbReference type="Proteomes" id="UP000594261">
    <property type="component" value="Chromosome 11"/>
</dbReference>
<dbReference type="InParanoid" id="A0A7N2MXR6"/>
<reference evidence="5" key="2">
    <citation type="submission" date="2021-01" db="UniProtKB">
        <authorList>
            <consortium name="EnsemblPlants"/>
        </authorList>
    </citation>
    <scope>IDENTIFICATION</scope>
</reference>
<dbReference type="Pfam" id="PF00571">
    <property type="entry name" value="CBS"/>
    <property type="match status" value="2"/>
</dbReference>
<feature type="domain" description="CBS" evidence="4">
    <location>
        <begin position="244"/>
        <end position="302"/>
    </location>
</feature>
<evidence type="ECO:0000256" key="1">
    <source>
        <dbReference type="ARBA" id="ARBA00022737"/>
    </source>
</evidence>
<accession>A0A7N2MXR6</accession>
<keyword evidence="2 3" id="KW-0129">CBS domain</keyword>
<dbReference type="PROSITE" id="PS51371">
    <property type="entry name" value="CBS"/>
    <property type="match status" value="2"/>
</dbReference>
<dbReference type="InterPro" id="IPR046342">
    <property type="entry name" value="CBS_dom_sf"/>
</dbReference>
<dbReference type="InterPro" id="IPR000644">
    <property type="entry name" value="CBS_dom"/>
</dbReference>
<dbReference type="InterPro" id="IPR050511">
    <property type="entry name" value="AMPK_gamma/SDS23_families"/>
</dbReference>
<dbReference type="PANTHER" id="PTHR13780:SF124">
    <property type="entry name" value="OS01G0633400 PROTEIN"/>
    <property type="match status" value="1"/>
</dbReference>
<evidence type="ECO:0000256" key="2">
    <source>
        <dbReference type="ARBA" id="ARBA00023122"/>
    </source>
</evidence>
<reference evidence="5 6" key="1">
    <citation type="journal article" date="2016" name="G3 (Bethesda)">
        <title>First Draft Assembly and Annotation of the Genome of a California Endemic Oak Quercus lobata Nee (Fagaceae).</title>
        <authorList>
            <person name="Sork V.L."/>
            <person name="Fitz-Gibbon S.T."/>
            <person name="Puiu D."/>
            <person name="Crepeau M."/>
            <person name="Gugger P.F."/>
            <person name="Sherman R."/>
            <person name="Stevens K."/>
            <person name="Langley C.H."/>
            <person name="Pellegrini M."/>
            <person name="Salzberg S.L."/>
        </authorList>
    </citation>
    <scope>NUCLEOTIDE SEQUENCE [LARGE SCALE GENOMIC DNA]</scope>
    <source>
        <strain evidence="5 6">cv. SW786</strain>
    </source>
</reference>
<dbReference type="Gramene" id="QL11p044446:mrna">
    <property type="protein sequence ID" value="QL11p044446:mrna"/>
    <property type="gene ID" value="QL11p044446"/>
</dbReference>
<organism evidence="5 6">
    <name type="scientific">Quercus lobata</name>
    <name type="common">Valley oak</name>
    <dbReference type="NCBI Taxonomy" id="97700"/>
    <lineage>
        <taxon>Eukaryota</taxon>
        <taxon>Viridiplantae</taxon>
        <taxon>Streptophyta</taxon>
        <taxon>Embryophyta</taxon>
        <taxon>Tracheophyta</taxon>
        <taxon>Spermatophyta</taxon>
        <taxon>Magnoliopsida</taxon>
        <taxon>eudicotyledons</taxon>
        <taxon>Gunneridae</taxon>
        <taxon>Pentapetalae</taxon>
        <taxon>rosids</taxon>
        <taxon>fabids</taxon>
        <taxon>Fagales</taxon>
        <taxon>Fagaceae</taxon>
        <taxon>Quercus</taxon>
    </lineage>
</organism>
<keyword evidence="1" id="KW-0677">Repeat</keyword>
<dbReference type="PANTHER" id="PTHR13780">
    <property type="entry name" value="AMP-ACTIVATED PROTEIN KINASE, GAMMA REGULATORY SUBUNIT"/>
    <property type="match status" value="1"/>
</dbReference>
<dbReference type="SUPFAM" id="SSF54631">
    <property type="entry name" value="CBS-domain pair"/>
    <property type="match status" value="2"/>
</dbReference>
<dbReference type="EMBL" id="LRBV02000011">
    <property type="status" value="NOT_ANNOTATED_CDS"/>
    <property type="molecule type" value="Genomic_DNA"/>
</dbReference>
<dbReference type="Gene3D" id="3.10.580.10">
    <property type="entry name" value="CBS-domain"/>
    <property type="match status" value="2"/>
</dbReference>
<dbReference type="OrthoDB" id="449052at2759"/>
<sequence length="434" mass="48500">MDLKYIENVMKDSESGMMEKKETLISNSNKTEHGNQDVDYGTALQLILDHIPISSIPGIKNSSVLELRTGDSVRDAIHMLYEKDVFGAPIADVLGLDESTSATRRFSDKYIGFIDFASMVLWCLEELEMEERHTNGNGGKAIKKNGFTTMLEQNPDIGQTKVSELAKSFLWDPFFPVQLDETLFHVLLLLSKHRVQVVPIIERSNSNVIGFITQNAVIQLLLKSSGIEWFDSIADKALSEIRFENEEHVAYVYGDQSIAEALHALRESQIGAIAVINRGSKKLIGSIRRSDIHLIIENDNLLHNRKNLTAEEFVHMETNSEDFDPLIEQDLGALLSSGTLCLRNRFLPRMDSPVTNKKTDTLKQVMKNIAETKSSFSFLIDDMQQATGVLTLRDIIIQFAPPCIDSSIHGGGFFESALQQTGCHVENGTLACNH</sequence>
<proteinExistence type="predicted"/>
<feature type="domain" description="CBS" evidence="4">
    <location>
        <begin position="170"/>
        <end position="227"/>
    </location>
</feature>
<dbReference type="CDD" id="cd02205">
    <property type="entry name" value="CBS_pair_SF"/>
    <property type="match status" value="1"/>
</dbReference>
<dbReference type="OMA" id="VEHGQMI"/>
<dbReference type="GeneID" id="115967967"/>
<name>A0A7N2MXR6_QUELO</name>
<evidence type="ECO:0000259" key="4">
    <source>
        <dbReference type="PROSITE" id="PS51371"/>
    </source>
</evidence>
<dbReference type="SMART" id="SM00116">
    <property type="entry name" value="CBS"/>
    <property type="match status" value="3"/>
</dbReference>
<evidence type="ECO:0000313" key="5">
    <source>
        <dbReference type="EnsemblPlants" id="QL11p044446:mrna"/>
    </source>
</evidence>
<dbReference type="RefSeq" id="XP_030943005.1">
    <property type="nucleotide sequence ID" value="XM_031087145.1"/>
</dbReference>
<dbReference type="AlphaFoldDB" id="A0A7N2MXR6"/>
<keyword evidence="6" id="KW-1185">Reference proteome</keyword>
<evidence type="ECO:0000313" key="6">
    <source>
        <dbReference type="Proteomes" id="UP000594261"/>
    </source>
</evidence>
<dbReference type="EnsemblPlants" id="QL11p044446:mrna">
    <property type="protein sequence ID" value="QL11p044446:mrna"/>
    <property type="gene ID" value="QL11p044446"/>
</dbReference>
<dbReference type="KEGG" id="qlo:115967967"/>